<protein>
    <submittedName>
        <fullName evidence="1">Uncharacterized protein</fullName>
    </submittedName>
</protein>
<dbReference type="Proteomes" id="UP000682733">
    <property type="component" value="Unassembled WGS sequence"/>
</dbReference>
<reference evidence="1" key="1">
    <citation type="submission" date="2021-02" db="EMBL/GenBank/DDBJ databases">
        <authorList>
            <person name="Nowell W R."/>
        </authorList>
    </citation>
    <scope>NUCLEOTIDE SEQUENCE</scope>
</reference>
<proteinExistence type="predicted"/>
<sequence length="11" mass="1298">MASRMLSPEFE</sequence>
<gene>
    <name evidence="1" type="ORF">OVA965_LOCUS40313</name>
    <name evidence="2" type="ORF">TMI583_LOCUS41725</name>
</gene>
<comment type="caution">
    <text evidence="1">The sequence shown here is derived from an EMBL/GenBank/DDBJ whole genome shotgun (WGS) entry which is preliminary data.</text>
</comment>
<accession>A0A8S2FYK8</accession>
<dbReference type="EMBL" id="CAJOBA010066357">
    <property type="protein sequence ID" value="CAF4364340.1"/>
    <property type="molecule type" value="Genomic_DNA"/>
</dbReference>
<evidence type="ECO:0000313" key="1">
    <source>
        <dbReference type="EMBL" id="CAF1570173.1"/>
    </source>
</evidence>
<dbReference type="EMBL" id="CAJNOK010043590">
    <property type="protein sequence ID" value="CAF1570173.1"/>
    <property type="molecule type" value="Genomic_DNA"/>
</dbReference>
<organism evidence="1 3">
    <name type="scientific">Didymodactylos carnosus</name>
    <dbReference type="NCBI Taxonomy" id="1234261"/>
    <lineage>
        <taxon>Eukaryota</taxon>
        <taxon>Metazoa</taxon>
        <taxon>Spiralia</taxon>
        <taxon>Gnathifera</taxon>
        <taxon>Rotifera</taxon>
        <taxon>Eurotatoria</taxon>
        <taxon>Bdelloidea</taxon>
        <taxon>Philodinida</taxon>
        <taxon>Philodinidae</taxon>
        <taxon>Didymodactylos</taxon>
    </lineage>
</organism>
<dbReference type="Proteomes" id="UP000677228">
    <property type="component" value="Unassembled WGS sequence"/>
</dbReference>
<evidence type="ECO:0000313" key="3">
    <source>
        <dbReference type="Proteomes" id="UP000677228"/>
    </source>
</evidence>
<evidence type="ECO:0000313" key="2">
    <source>
        <dbReference type="EMBL" id="CAF4364340.1"/>
    </source>
</evidence>
<name>A0A8S2FYK8_9BILA</name>
<feature type="non-terminal residue" evidence="1">
    <location>
        <position position="11"/>
    </location>
</feature>